<keyword evidence="1" id="KW-1133">Transmembrane helix</keyword>
<dbReference type="Gene3D" id="3.40.50.620">
    <property type="entry name" value="HUPs"/>
    <property type="match status" value="1"/>
</dbReference>
<keyword evidence="4" id="KW-1185">Reference proteome</keyword>
<dbReference type="CDD" id="cd06259">
    <property type="entry name" value="YdcF-like"/>
    <property type="match status" value="1"/>
</dbReference>
<evidence type="ECO:0000313" key="3">
    <source>
        <dbReference type="EMBL" id="TCP58779.1"/>
    </source>
</evidence>
<dbReference type="InterPro" id="IPR051599">
    <property type="entry name" value="Cell_Envelope_Assoc"/>
</dbReference>
<dbReference type="GO" id="GO:0000270">
    <property type="term" value="P:peptidoglycan metabolic process"/>
    <property type="evidence" value="ECO:0007669"/>
    <property type="project" value="TreeGrafter"/>
</dbReference>
<reference evidence="3 4" key="1">
    <citation type="submission" date="2019-03" db="EMBL/GenBank/DDBJ databases">
        <title>Genomic Encyclopedia of Type Strains, Phase IV (KMG-IV): sequencing the most valuable type-strain genomes for metagenomic binning, comparative biology and taxonomic classification.</title>
        <authorList>
            <person name="Goeker M."/>
        </authorList>
    </citation>
    <scope>NUCLEOTIDE SEQUENCE [LARGE SCALE GENOMIC DNA]</scope>
    <source>
        <strain evidence="3 4">DSM 24766</strain>
    </source>
</reference>
<dbReference type="RefSeq" id="WP_132952741.1">
    <property type="nucleotide sequence ID" value="NZ_SLXU01000017.1"/>
</dbReference>
<dbReference type="PANTHER" id="PTHR30336:SF4">
    <property type="entry name" value="ENVELOPE BIOGENESIS FACTOR ELYC"/>
    <property type="match status" value="1"/>
</dbReference>
<gene>
    <name evidence="3" type="ORF">EV663_11745</name>
</gene>
<dbReference type="AlphaFoldDB" id="A0A4R2R9X2"/>
<accession>A0A4R2R9X2</accession>
<dbReference type="GO" id="GO:0043164">
    <property type="term" value="P:Gram-negative-bacterium-type cell wall biogenesis"/>
    <property type="evidence" value="ECO:0007669"/>
    <property type="project" value="TreeGrafter"/>
</dbReference>
<name>A0A4R2R9X2_9RHOB</name>
<dbReference type="Pfam" id="PF02698">
    <property type="entry name" value="DUF218"/>
    <property type="match status" value="1"/>
</dbReference>
<evidence type="ECO:0000256" key="1">
    <source>
        <dbReference type="SAM" id="Phobius"/>
    </source>
</evidence>
<dbReference type="InterPro" id="IPR014729">
    <property type="entry name" value="Rossmann-like_a/b/a_fold"/>
</dbReference>
<protein>
    <submittedName>
        <fullName evidence="3">Uncharacterized SAM-binding protein YcdF (DUF218 family)</fullName>
    </submittedName>
</protein>
<proteinExistence type="predicted"/>
<organism evidence="3 4">
    <name type="scientific">Rhodovulum bhavnagarense</name>
    <dbReference type="NCBI Taxonomy" id="992286"/>
    <lineage>
        <taxon>Bacteria</taxon>
        <taxon>Pseudomonadati</taxon>
        <taxon>Pseudomonadota</taxon>
        <taxon>Alphaproteobacteria</taxon>
        <taxon>Rhodobacterales</taxon>
        <taxon>Paracoccaceae</taxon>
        <taxon>Rhodovulum</taxon>
    </lineage>
</organism>
<keyword evidence="1" id="KW-0472">Membrane</keyword>
<comment type="caution">
    <text evidence="3">The sequence shown here is derived from an EMBL/GenBank/DDBJ whole genome shotgun (WGS) entry which is preliminary data.</text>
</comment>
<dbReference type="PANTHER" id="PTHR30336">
    <property type="entry name" value="INNER MEMBRANE PROTEIN, PROBABLE PERMEASE"/>
    <property type="match status" value="1"/>
</dbReference>
<evidence type="ECO:0000313" key="4">
    <source>
        <dbReference type="Proteomes" id="UP000295050"/>
    </source>
</evidence>
<evidence type="ECO:0000259" key="2">
    <source>
        <dbReference type="Pfam" id="PF02698"/>
    </source>
</evidence>
<feature type="transmembrane region" description="Helical" evidence="1">
    <location>
        <begin position="35"/>
        <end position="52"/>
    </location>
</feature>
<dbReference type="OrthoDB" id="9809813at2"/>
<sequence length="256" mass="28088">MYDITKLFSLLVYPLGITVFLGLVALLAGARGDRVWAFALGALALVWLWAWSMPVTSERLRIGLEAHYPNLRVEQAPEADAIVVLGGAFSTNEAWPYPNASGSIDRYWHGARLYHAGRADRIVLTGGGTPNRPDKLTEAEAGAIFLADLGVPPSAIVLDTASRTTRDHTDYLEPILRERGLERLLLVTSATHMRRSEAVFRRAGFDVVPVATDFSVGPDPVKGPRWYLPSVGALGASTAVIHEYLGYWFYRLLGKV</sequence>
<dbReference type="InterPro" id="IPR003848">
    <property type="entry name" value="DUF218"/>
</dbReference>
<dbReference type="EMBL" id="SLXU01000017">
    <property type="protein sequence ID" value="TCP58779.1"/>
    <property type="molecule type" value="Genomic_DNA"/>
</dbReference>
<dbReference type="Proteomes" id="UP000295050">
    <property type="component" value="Unassembled WGS sequence"/>
</dbReference>
<dbReference type="GO" id="GO:0005886">
    <property type="term" value="C:plasma membrane"/>
    <property type="evidence" value="ECO:0007669"/>
    <property type="project" value="TreeGrafter"/>
</dbReference>
<feature type="domain" description="DUF218" evidence="2">
    <location>
        <begin position="80"/>
        <end position="246"/>
    </location>
</feature>
<keyword evidence="1" id="KW-0812">Transmembrane</keyword>
<feature type="transmembrane region" description="Helical" evidence="1">
    <location>
        <begin position="7"/>
        <end position="29"/>
    </location>
</feature>